<dbReference type="PROSITE" id="PS51457">
    <property type="entry name" value="BEN"/>
    <property type="match status" value="1"/>
</dbReference>
<evidence type="ECO:0000256" key="1">
    <source>
        <dbReference type="SAM" id="Coils"/>
    </source>
</evidence>
<evidence type="ECO:0000313" key="4">
    <source>
        <dbReference type="EMBL" id="KAI5619848.1"/>
    </source>
</evidence>
<dbReference type="Gene3D" id="1.10.10.2590">
    <property type="entry name" value="BEN domain"/>
    <property type="match status" value="1"/>
</dbReference>
<dbReference type="InterPro" id="IPR040391">
    <property type="entry name" value="BEND5"/>
</dbReference>
<feature type="compositionally biased region" description="Acidic residues" evidence="2">
    <location>
        <begin position="30"/>
        <end position="44"/>
    </location>
</feature>
<dbReference type="Proteomes" id="UP001205998">
    <property type="component" value="Unassembled WGS sequence"/>
</dbReference>
<feature type="compositionally biased region" description="Basic and acidic residues" evidence="2">
    <location>
        <begin position="11"/>
        <end position="21"/>
    </location>
</feature>
<evidence type="ECO:0000256" key="2">
    <source>
        <dbReference type="SAM" id="MobiDB-lite"/>
    </source>
</evidence>
<feature type="coiled-coil region" evidence="1">
    <location>
        <begin position="114"/>
        <end position="148"/>
    </location>
</feature>
<protein>
    <submittedName>
        <fullName evidence="4">BEN domain-containing protein 5</fullName>
    </submittedName>
</protein>
<dbReference type="AlphaFoldDB" id="A0AAD5ANM4"/>
<gene>
    <name evidence="4" type="ORF">C0J50_20614</name>
</gene>
<sequence>MSRRKQTKPSPLEDHEMDFEISRIPAPYVENEEEERLLQDDCDYQSETSEREKSTVESPKISLLDLMKKQITVKRQMDFLDSDEESVVSYKLYQELQDSYVMLKKRSREKDVMIAEKDAAIRKLSEKCKRMTAELDKIRQLNICLQEQLFLKEEGTQIQHTIYTEDTESSYEHYDNVLIPTVKELKEPLPEDLIERDFSRVDLGHGVLLDSQKWKAIQRMDSHSKFCKSLAVAIWGLETLKERSVTGSKSNAIKGSVAKPPLSPEKVGVIRECLKERLQQRGYQKEEVDGQLRLVRRFLSEKICDIKRKVSTTIEFTRCTDLKAFFYGVPQDLHLQKTMNDCKVGKNFPPTYGTVSYVHSSVIKCEPQR</sequence>
<evidence type="ECO:0000259" key="3">
    <source>
        <dbReference type="PROSITE" id="PS51457"/>
    </source>
</evidence>
<evidence type="ECO:0000313" key="5">
    <source>
        <dbReference type="Proteomes" id="UP001205998"/>
    </source>
</evidence>
<name>A0AAD5ANM4_SILAS</name>
<dbReference type="GO" id="GO:0003677">
    <property type="term" value="F:DNA binding"/>
    <property type="evidence" value="ECO:0007669"/>
    <property type="project" value="InterPro"/>
</dbReference>
<dbReference type="PANTHER" id="PTHR14628:SF1">
    <property type="entry name" value="BEN DOMAIN-CONTAINING PROTEIN 5"/>
    <property type="match status" value="1"/>
</dbReference>
<keyword evidence="1" id="KW-0175">Coiled coil</keyword>
<accession>A0AAD5ANM4</accession>
<dbReference type="GO" id="GO:0045892">
    <property type="term" value="P:negative regulation of DNA-templated transcription"/>
    <property type="evidence" value="ECO:0007669"/>
    <property type="project" value="InterPro"/>
</dbReference>
<proteinExistence type="predicted"/>
<feature type="domain" description="BEN" evidence="3">
    <location>
        <begin position="204"/>
        <end position="310"/>
    </location>
</feature>
<dbReference type="Pfam" id="PF10523">
    <property type="entry name" value="BEN"/>
    <property type="match status" value="1"/>
</dbReference>
<reference evidence="4" key="1">
    <citation type="submission" date="2018-07" db="EMBL/GenBank/DDBJ databases">
        <title>Comparative genomics of catfishes provides insights into carnivory and benthic adaptation.</title>
        <authorList>
            <person name="Zhang Y."/>
            <person name="Wang D."/>
            <person name="Peng Z."/>
            <person name="Zheng S."/>
            <person name="Shao F."/>
            <person name="Tao W."/>
        </authorList>
    </citation>
    <scope>NUCLEOTIDE SEQUENCE</scope>
    <source>
        <strain evidence="4">Chongqing</strain>
    </source>
</reference>
<dbReference type="EMBL" id="MU551660">
    <property type="protein sequence ID" value="KAI5619848.1"/>
    <property type="molecule type" value="Genomic_DNA"/>
</dbReference>
<dbReference type="InterPro" id="IPR018379">
    <property type="entry name" value="BEN_domain"/>
</dbReference>
<feature type="region of interest" description="Disordered" evidence="2">
    <location>
        <begin position="1"/>
        <end position="57"/>
    </location>
</feature>
<dbReference type="PANTHER" id="PTHR14628">
    <property type="entry name" value="BEN DOMAIN-CONTAINING PROTEIN 5"/>
    <property type="match status" value="1"/>
</dbReference>
<organism evidence="4 5">
    <name type="scientific">Silurus asotus</name>
    <name type="common">Amur catfish</name>
    <name type="synonym">Parasilurus asotus</name>
    <dbReference type="NCBI Taxonomy" id="30991"/>
    <lineage>
        <taxon>Eukaryota</taxon>
        <taxon>Metazoa</taxon>
        <taxon>Chordata</taxon>
        <taxon>Craniata</taxon>
        <taxon>Vertebrata</taxon>
        <taxon>Euteleostomi</taxon>
        <taxon>Actinopterygii</taxon>
        <taxon>Neopterygii</taxon>
        <taxon>Teleostei</taxon>
        <taxon>Ostariophysi</taxon>
        <taxon>Siluriformes</taxon>
        <taxon>Siluridae</taxon>
        <taxon>Silurus</taxon>
    </lineage>
</organism>
<dbReference type="SMART" id="SM01025">
    <property type="entry name" value="BEN"/>
    <property type="match status" value="1"/>
</dbReference>
<keyword evidence="5" id="KW-1185">Reference proteome</keyword>
<comment type="caution">
    <text evidence="4">The sequence shown here is derived from an EMBL/GenBank/DDBJ whole genome shotgun (WGS) entry which is preliminary data.</text>
</comment>